<evidence type="ECO:0000256" key="10">
    <source>
        <dbReference type="ARBA" id="ARBA00031693"/>
    </source>
</evidence>
<dbReference type="InterPro" id="IPR036412">
    <property type="entry name" value="HAD-like_sf"/>
</dbReference>
<keyword evidence="8" id="KW-0460">Magnesium</keyword>
<proteinExistence type="inferred from homology"/>
<dbReference type="InterPro" id="IPR004469">
    <property type="entry name" value="PSP"/>
</dbReference>
<dbReference type="EC" id="3.1.3.3" evidence="4"/>
<evidence type="ECO:0000313" key="12">
    <source>
        <dbReference type="EMBL" id="GMM34501.1"/>
    </source>
</evidence>
<feature type="active site" description="Nucleophile" evidence="11">
    <location>
        <position position="106"/>
    </location>
</feature>
<evidence type="ECO:0000256" key="5">
    <source>
        <dbReference type="ARBA" id="ARBA00022605"/>
    </source>
</evidence>
<keyword evidence="7" id="KW-0378">Hydrolase</keyword>
<keyword evidence="9" id="KW-0718">Serine biosynthesis</keyword>
<reference evidence="12 13" key="1">
    <citation type="journal article" date="2023" name="Elife">
        <title>Identification of key yeast species and microbe-microbe interactions impacting larval growth of Drosophila in the wild.</title>
        <authorList>
            <person name="Mure A."/>
            <person name="Sugiura Y."/>
            <person name="Maeda R."/>
            <person name="Honda K."/>
            <person name="Sakurai N."/>
            <person name="Takahashi Y."/>
            <person name="Watada M."/>
            <person name="Katoh T."/>
            <person name="Gotoh A."/>
            <person name="Gotoh Y."/>
            <person name="Taniguchi I."/>
            <person name="Nakamura K."/>
            <person name="Hayashi T."/>
            <person name="Katayama T."/>
            <person name="Uemura T."/>
            <person name="Hattori Y."/>
        </authorList>
    </citation>
    <scope>NUCLEOTIDE SEQUENCE [LARGE SCALE GENOMIC DNA]</scope>
    <source>
        <strain evidence="12 13">SC-9</strain>
    </source>
</reference>
<dbReference type="SFLD" id="SFLDG01136">
    <property type="entry name" value="C1.6:_Phosphoserine_Phosphatas"/>
    <property type="match status" value="1"/>
</dbReference>
<evidence type="ECO:0000256" key="2">
    <source>
        <dbReference type="ARBA" id="ARBA00005135"/>
    </source>
</evidence>
<dbReference type="InterPro" id="IPR023214">
    <property type="entry name" value="HAD_sf"/>
</dbReference>
<feature type="active site" description="Proton donor" evidence="11">
    <location>
        <position position="108"/>
    </location>
</feature>
<comment type="caution">
    <text evidence="12">The sequence shown here is derived from an EMBL/GenBank/DDBJ whole genome shotgun (WGS) entry which is preliminary data.</text>
</comment>
<dbReference type="PANTHER" id="PTHR43344:SF2">
    <property type="entry name" value="PHOSPHOSERINE PHOSPHATASE"/>
    <property type="match status" value="1"/>
</dbReference>
<name>A0AAV5QIQ9_9ASCO</name>
<dbReference type="SUPFAM" id="SSF56784">
    <property type="entry name" value="HAD-like"/>
    <property type="match status" value="1"/>
</dbReference>
<dbReference type="NCBIfam" id="TIGR01488">
    <property type="entry name" value="HAD-SF-IB"/>
    <property type="match status" value="1"/>
</dbReference>
<keyword evidence="6" id="KW-0479">Metal-binding</keyword>
<evidence type="ECO:0000256" key="8">
    <source>
        <dbReference type="ARBA" id="ARBA00022842"/>
    </source>
</evidence>
<dbReference type="GO" id="GO:0036424">
    <property type="term" value="F:L-phosphoserine phosphatase activity"/>
    <property type="evidence" value="ECO:0007669"/>
    <property type="project" value="InterPro"/>
</dbReference>
<dbReference type="AlphaFoldDB" id="A0AAV5QIQ9"/>
<dbReference type="Proteomes" id="UP001360560">
    <property type="component" value="Unassembled WGS sequence"/>
</dbReference>
<dbReference type="SFLD" id="SFLDF00029">
    <property type="entry name" value="phosphoserine_phosphatase"/>
    <property type="match status" value="1"/>
</dbReference>
<dbReference type="NCBIfam" id="TIGR00338">
    <property type="entry name" value="serB"/>
    <property type="match status" value="1"/>
</dbReference>
<evidence type="ECO:0000313" key="13">
    <source>
        <dbReference type="Proteomes" id="UP001360560"/>
    </source>
</evidence>
<dbReference type="SFLD" id="SFLDG01129">
    <property type="entry name" value="C1.5:_HAD__Beta-PGM__Phosphata"/>
    <property type="match status" value="1"/>
</dbReference>
<dbReference type="Pfam" id="PF00702">
    <property type="entry name" value="Hydrolase"/>
    <property type="match status" value="1"/>
</dbReference>
<dbReference type="EMBL" id="BTFZ01000002">
    <property type="protein sequence ID" value="GMM34501.1"/>
    <property type="molecule type" value="Genomic_DNA"/>
</dbReference>
<dbReference type="SFLD" id="SFLDG01137">
    <property type="entry name" value="C1.6.1:_Phosphoserine_Phosphat"/>
    <property type="match status" value="1"/>
</dbReference>
<evidence type="ECO:0000256" key="9">
    <source>
        <dbReference type="ARBA" id="ARBA00023299"/>
    </source>
</evidence>
<dbReference type="GO" id="GO:0000287">
    <property type="term" value="F:magnesium ion binding"/>
    <property type="evidence" value="ECO:0007669"/>
    <property type="project" value="TreeGrafter"/>
</dbReference>
<dbReference type="GO" id="GO:0005737">
    <property type="term" value="C:cytoplasm"/>
    <property type="evidence" value="ECO:0007669"/>
    <property type="project" value="TreeGrafter"/>
</dbReference>
<protein>
    <recommendedName>
        <fullName evidence="4">phosphoserine phosphatase</fullName>
        <ecNumber evidence="4">3.1.3.3</ecNumber>
    </recommendedName>
    <alternativeName>
        <fullName evidence="10">O-phosphoserine phosphohydrolase</fullName>
    </alternativeName>
</protein>
<evidence type="ECO:0000256" key="7">
    <source>
        <dbReference type="ARBA" id="ARBA00022801"/>
    </source>
</evidence>
<organism evidence="12 13">
    <name type="scientific">Saccharomycopsis crataegensis</name>
    <dbReference type="NCBI Taxonomy" id="43959"/>
    <lineage>
        <taxon>Eukaryota</taxon>
        <taxon>Fungi</taxon>
        <taxon>Dikarya</taxon>
        <taxon>Ascomycota</taxon>
        <taxon>Saccharomycotina</taxon>
        <taxon>Saccharomycetes</taxon>
        <taxon>Saccharomycopsidaceae</taxon>
        <taxon>Saccharomycopsis</taxon>
    </lineage>
</organism>
<dbReference type="PANTHER" id="PTHR43344">
    <property type="entry name" value="PHOSPHOSERINE PHOSPHATASE"/>
    <property type="match status" value="1"/>
</dbReference>
<keyword evidence="5" id="KW-0028">Amino-acid biosynthesis</keyword>
<evidence type="ECO:0000256" key="1">
    <source>
        <dbReference type="ARBA" id="ARBA00001946"/>
    </source>
</evidence>
<accession>A0AAV5QIQ9</accession>
<evidence type="ECO:0000256" key="6">
    <source>
        <dbReference type="ARBA" id="ARBA00022723"/>
    </source>
</evidence>
<sequence length="324" mass="35808">MSLYSATIISQGTSYPNELTGSLYQFIEDTPGVLFHSIHNLAETKAIDFIVQLEHEADQKEVVASITPKFKQFAQDFNAKKEKKDRIDLILQPHEGRKDKKLFIFDMDSTLITQEVIEMIAGYAGVEDKVREITEAAMRGELDFNQSLAQRVGLLRGIESEKLWDELESRLIVTPGAPELTKGLKKLGITLGVLSGGFIPLANRLKKKLGLDYAFANNLKVETDSNTGKEVLSGETFGEIVNGDKKAELLQRIAKENGIDVKNAVAVGDGANDLKMMGVAGWGIAWNAKPKVQEEAQCALNSTSLRDVFYILGYSDPEIEDLIK</sequence>
<dbReference type="GeneID" id="90072480"/>
<dbReference type="InterPro" id="IPR050582">
    <property type="entry name" value="HAD-like_SerB"/>
</dbReference>
<comment type="similarity">
    <text evidence="3">Belongs to the HAD-like hydrolase superfamily. SerB family.</text>
</comment>
<evidence type="ECO:0000256" key="4">
    <source>
        <dbReference type="ARBA" id="ARBA00012640"/>
    </source>
</evidence>
<dbReference type="Gene3D" id="3.40.50.1000">
    <property type="entry name" value="HAD superfamily/HAD-like"/>
    <property type="match status" value="1"/>
</dbReference>
<keyword evidence="13" id="KW-1185">Reference proteome</keyword>
<dbReference type="RefSeq" id="XP_064851501.1">
    <property type="nucleotide sequence ID" value="XM_064995429.1"/>
</dbReference>
<evidence type="ECO:0000256" key="3">
    <source>
        <dbReference type="ARBA" id="ARBA00009184"/>
    </source>
</evidence>
<comment type="cofactor">
    <cofactor evidence="1">
        <name>Mg(2+)</name>
        <dbReference type="ChEBI" id="CHEBI:18420"/>
    </cofactor>
</comment>
<dbReference type="SFLD" id="SFLDS00003">
    <property type="entry name" value="Haloacid_Dehalogenase"/>
    <property type="match status" value="1"/>
</dbReference>
<comment type="pathway">
    <text evidence="2">Amino-acid biosynthesis; L-serine biosynthesis; L-serine from 3-phospho-D-glycerate: step 3/3.</text>
</comment>
<gene>
    <name evidence="12" type="ORF">DASC09_018260</name>
</gene>
<evidence type="ECO:0000256" key="11">
    <source>
        <dbReference type="PIRSR" id="PIRSR604469-1"/>
    </source>
</evidence>
<dbReference type="GO" id="GO:0006564">
    <property type="term" value="P:L-serine biosynthetic process"/>
    <property type="evidence" value="ECO:0007669"/>
    <property type="project" value="UniProtKB-KW"/>
</dbReference>